<protein>
    <submittedName>
        <fullName evidence="1">Uncharacterized protein</fullName>
    </submittedName>
</protein>
<keyword evidence="2" id="KW-1185">Reference proteome</keyword>
<proteinExistence type="predicted"/>
<organism evidence="1 2">
    <name type="scientific">Bimuria novae-zelandiae CBS 107.79</name>
    <dbReference type="NCBI Taxonomy" id="1447943"/>
    <lineage>
        <taxon>Eukaryota</taxon>
        <taxon>Fungi</taxon>
        <taxon>Dikarya</taxon>
        <taxon>Ascomycota</taxon>
        <taxon>Pezizomycotina</taxon>
        <taxon>Dothideomycetes</taxon>
        <taxon>Pleosporomycetidae</taxon>
        <taxon>Pleosporales</taxon>
        <taxon>Massarineae</taxon>
        <taxon>Didymosphaeriaceae</taxon>
        <taxon>Bimuria</taxon>
    </lineage>
</organism>
<reference evidence="1" key="1">
    <citation type="journal article" date="2020" name="Stud. Mycol.">
        <title>101 Dothideomycetes genomes: a test case for predicting lifestyles and emergence of pathogens.</title>
        <authorList>
            <person name="Haridas S."/>
            <person name="Albert R."/>
            <person name="Binder M."/>
            <person name="Bloem J."/>
            <person name="Labutti K."/>
            <person name="Salamov A."/>
            <person name="Andreopoulos B."/>
            <person name="Baker S."/>
            <person name="Barry K."/>
            <person name="Bills G."/>
            <person name="Bluhm B."/>
            <person name="Cannon C."/>
            <person name="Castanera R."/>
            <person name="Culley D."/>
            <person name="Daum C."/>
            <person name="Ezra D."/>
            <person name="Gonzalez J."/>
            <person name="Henrissat B."/>
            <person name="Kuo A."/>
            <person name="Liang C."/>
            <person name="Lipzen A."/>
            <person name="Lutzoni F."/>
            <person name="Magnuson J."/>
            <person name="Mondo S."/>
            <person name="Nolan M."/>
            <person name="Ohm R."/>
            <person name="Pangilinan J."/>
            <person name="Park H.-J."/>
            <person name="Ramirez L."/>
            <person name="Alfaro M."/>
            <person name="Sun H."/>
            <person name="Tritt A."/>
            <person name="Yoshinaga Y."/>
            <person name="Zwiers L.-H."/>
            <person name="Turgeon B."/>
            <person name="Goodwin S."/>
            <person name="Spatafora J."/>
            <person name="Crous P."/>
            <person name="Grigoriev I."/>
        </authorList>
    </citation>
    <scope>NUCLEOTIDE SEQUENCE</scope>
    <source>
        <strain evidence="1">CBS 107.79</strain>
    </source>
</reference>
<name>A0A6A5VMP1_9PLEO</name>
<evidence type="ECO:0000313" key="2">
    <source>
        <dbReference type="Proteomes" id="UP000800036"/>
    </source>
</evidence>
<accession>A0A6A5VMP1</accession>
<dbReference type="EMBL" id="ML976662">
    <property type="protein sequence ID" value="KAF1977739.1"/>
    <property type="molecule type" value="Genomic_DNA"/>
</dbReference>
<evidence type="ECO:0000313" key="1">
    <source>
        <dbReference type="EMBL" id="KAF1977739.1"/>
    </source>
</evidence>
<dbReference type="Proteomes" id="UP000800036">
    <property type="component" value="Unassembled WGS sequence"/>
</dbReference>
<sequence length="152" mass="16872">MASLKDCQYYKAYLEIIGVPHGAPDYATLPNGRVIVEMHEVKCRRIINGVRYGVVVGSRGALCNHLKKQHDLDRAPGLDLHRPSHADVMAAKAFYKGLMDRHDQILKQENAAMAQRAQEIVAKAGQGVRFAAISTLLATPRLGWYVLCSYPD</sequence>
<gene>
    <name evidence="1" type="ORF">BU23DRAFT_550424</name>
</gene>
<dbReference type="AlphaFoldDB" id="A0A6A5VMP1"/>